<proteinExistence type="predicted"/>
<evidence type="ECO:0000313" key="2">
    <source>
        <dbReference type="Proteomes" id="UP001304298"/>
    </source>
</evidence>
<accession>A0ABU5RML9</accession>
<gene>
    <name evidence="1" type="ORF">VA596_49060</name>
</gene>
<organism evidence="1 2">
    <name type="scientific">Amycolatopsis heterodermiae</name>
    <dbReference type="NCBI Taxonomy" id="3110235"/>
    <lineage>
        <taxon>Bacteria</taxon>
        <taxon>Bacillati</taxon>
        <taxon>Actinomycetota</taxon>
        <taxon>Actinomycetes</taxon>
        <taxon>Pseudonocardiales</taxon>
        <taxon>Pseudonocardiaceae</taxon>
        <taxon>Amycolatopsis</taxon>
    </lineage>
</organism>
<name>A0ABU5RML9_9PSEU</name>
<reference evidence="1 2" key="1">
    <citation type="submission" date="2023-12" db="EMBL/GenBank/DDBJ databases">
        <title>Amycolatopsis sp. V23-08.</title>
        <authorList>
            <person name="Somphong A."/>
        </authorList>
    </citation>
    <scope>NUCLEOTIDE SEQUENCE [LARGE SCALE GENOMIC DNA]</scope>
    <source>
        <strain evidence="1 2">V23-08</strain>
    </source>
</reference>
<sequence>MAIYFLLDIDFGTNVAEAEAARRLIRACPPLRAGARQASLHDSLVGEGSRVTVVPRGVGYALPVELAERTRRLDLTAEELSALGWSLYDLLRQCTGYRLAAVGWELGEIWFENGELSPEYADDLAAGGLPGLVVSDDVHRALPRSTGFEPFEPGYQWMPYRGETST</sequence>
<protein>
    <submittedName>
        <fullName evidence="1">Uncharacterized protein</fullName>
    </submittedName>
</protein>
<dbReference type="RefSeq" id="WP_323337655.1">
    <property type="nucleotide sequence ID" value="NZ_JAYFSI010000024.1"/>
</dbReference>
<keyword evidence="2" id="KW-1185">Reference proteome</keyword>
<comment type="caution">
    <text evidence="1">The sequence shown here is derived from an EMBL/GenBank/DDBJ whole genome shotgun (WGS) entry which is preliminary data.</text>
</comment>
<evidence type="ECO:0000313" key="1">
    <source>
        <dbReference type="EMBL" id="MEA5367557.1"/>
    </source>
</evidence>
<dbReference type="EMBL" id="JAYFSI010000024">
    <property type="protein sequence ID" value="MEA5367557.1"/>
    <property type="molecule type" value="Genomic_DNA"/>
</dbReference>
<dbReference type="Proteomes" id="UP001304298">
    <property type="component" value="Unassembled WGS sequence"/>
</dbReference>